<dbReference type="InterPro" id="IPR006175">
    <property type="entry name" value="YjgF/YER057c/UK114"/>
</dbReference>
<dbReference type="Gene3D" id="3.30.1330.40">
    <property type="entry name" value="RutC-like"/>
    <property type="match status" value="1"/>
</dbReference>
<reference evidence="2" key="1">
    <citation type="journal article" date="2022" name="Pest Manag. Sci.">
        <title>Glutamicibacter halophytocola-mediated host fitness of potato tuber moth on Solanaceae crops.</title>
        <authorList>
            <person name="Wang W."/>
            <person name="Xiao G."/>
            <person name="Du G."/>
            <person name="Chang L."/>
            <person name="Yang Y."/>
            <person name="Ye J."/>
            <person name="Chen B."/>
        </authorList>
    </citation>
    <scope>NUCLEOTIDE SEQUENCE</scope>
    <source>
        <strain evidence="2">S2</strain>
    </source>
</reference>
<proteinExistence type="inferred from homology"/>
<evidence type="ECO:0000313" key="3">
    <source>
        <dbReference type="Proteomes" id="UP001060018"/>
    </source>
</evidence>
<dbReference type="GO" id="GO:0005829">
    <property type="term" value="C:cytosol"/>
    <property type="evidence" value="ECO:0007669"/>
    <property type="project" value="TreeGrafter"/>
</dbReference>
<evidence type="ECO:0000256" key="1">
    <source>
        <dbReference type="ARBA" id="ARBA00010552"/>
    </source>
</evidence>
<dbReference type="AlphaFoldDB" id="A0AA94XQH6"/>
<dbReference type="PANTHER" id="PTHR11803:SF58">
    <property type="entry name" value="PROTEIN HMF1-RELATED"/>
    <property type="match status" value="1"/>
</dbReference>
<dbReference type="GO" id="GO:0019239">
    <property type="term" value="F:deaminase activity"/>
    <property type="evidence" value="ECO:0007669"/>
    <property type="project" value="TreeGrafter"/>
</dbReference>
<gene>
    <name evidence="2" type="ORF">NUH22_11790</name>
</gene>
<evidence type="ECO:0000313" key="2">
    <source>
        <dbReference type="EMBL" id="UUX57990.1"/>
    </source>
</evidence>
<protein>
    <submittedName>
        <fullName evidence="2">RidA family protein</fullName>
    </submittedName>
</protein>
<accession>A0AA94XQH6</accession>
<dbReference type="RefSeq" id="WP_195182099.1">
    <property type="nucleotide sequence ID" value="NZ_CP102487.1"/>
</dbReference>
<dbReference type="CDD" id="cd00448">
    <property type="entry name" value="YjgF_YER057c_UK114_family"/>
    <property type="match status" value="1"/>
</dbReference>
<dbReference type="InterPro" id="IPR035959">
    <property type="entry name" value="RutC-like_sf"/>
</dbReference>
<dbReference type="SUPFAM" id="SSF55298">
    <property type="entry name" value="YjgF-like"/>
    <property type="match status" value="1"/>
</dbReference>
<dbReference type="PANTHER" id="PTHR11803">
    <property type="entry name" value="2-IMINOBUTANOATE/2-IMINOPROPANOATE DEAMINASE RIDA"/>
    <property type="match status" value="1"/>
</dbReference>
<dbReference type="Proteomes" id="UP001060018">
    <property type="component" value="Chromosome"/>
</dbReference>
<sequence length="134" mass="13657">MQSIQKLRPEGLVRSPAFSHVAIVPPGASTVYLGGQNAVDEHGTLIGEGDAAEQARHALHNAKTALAATGATFDDVVQWNVLLVDGVDINSVYAAIGPELASDEPPLVCAAIVSQLGIPGGLIEISAVAALAID</sequence>
<name>A0AA94XQH6_9MICC</name>
<comment type="similarity">
    <text evidence="1">Belongs to the RutC family.</text>
</comment>
<dbReference type="Pfam" id="PF01042">
    <property type="entry name" value="Ribonuc_L-PSP"/>
    <property type="match status" value="1"/>
</dbReference>
<organism evidence="2 3">
    <name type="scientific">Glutamicibacter halophytocola</name>
    <dbReference type="NCBI Taxonomy" id="1933880"/>
    <lineage>
        <taxon>Bacteria</taxon>
        <taxon>Bacillati</taxon>
        <taxon>Actinomycetota</taxon>
        <taxon>Actinomycetes</taxon>
        <taxon>Micrococcales</taxon>
        <taxon>Micrococcaceae</taxon>
        <taxon>Glutamicibacter</taxon>
    </lineage>
</organism>
<dbReference type="EMBL" id="CP102487">
    <property type="protein sequence ID" value="UUX57990.1"/>
    <property type="molecule type" value="Genomic_DNA"/>
</dbReference>